<dbReference type="AlphaFoldDB" id="A0A291QRC1"/>
<reference evidence="1 2" key="1">
    <citation type="submission" date="2017-10" db="EMBL/GenBank/DDBJ databases">
        <title>Paenichitinophaga pekingensis gen. nov., sp. nov., isolated from activated sludge.</title>
        <authorList>
            <person name="Jin D."/>
            <person name="Kong X."/>
            <person name="Deng Y."/>
            <person name="Bai Z."/>
        </authorList>
    </citation>
    <scope>NUCLEOTIDE SEQUENCE [LARGE SCALE GENOMIC DNA]</scope>
    <source>
        <strain evidence="1 2">13</strain>
    </source>
</reference>
<evidence type="ECO:0000313" key="1">
    <source>
        <dbReference type="EMBL" id="ATL46461.1"/>
    </source>
</evidence>
<evidence type="ECO:0000313" key="2">
    <source>
        <dbReference type="Proteomes" id="UP000220133"/>
    </source>
</evidence>
<name>A0A291QRC1_9BACT</name>
<gene>
    <name evidence="1" type="ORF">COR50_04320</name>
</gene>
<sequence>MMLLSYKAVDMKKVKVVYHKGQKRDIAQEGLLGHFVRGLLFGAAVGYVLTSPKSKEWKKKIEEKCDRFLETMIA</sequence>
<keyword evidence="2" id="KW-1185">Reference proteome</keyword>
<dbReference type="KEGG" id="cbae:COR50_04320"/>
<dbReference type="EMBL" id="CP023777">
    <property type="protein sequence ID" value="ATL46461.1"/>
    <property type="molecule type" value="Genomic_DNA"/>
</dbReference>
<organism evidence="1 2">
    <name type="scientific">Chitinophaga caeni</name>
    <dbReference type="NCBI Taxonomy" id="2029983"/>
    <lineage>
        <taxon>Bacteria</taxon>
        <taxon>Pseudomonadati</taxon>
        <taxon>Bacteroidota</taxon>
        <taxon>Chitinophagia</taxon>
        <taxon>Chitinophagales</taxon>
        <taxon>Chitinophagaceae</taxon>
        <taxon>Chitinophaga</taxon>
    </lineage>
</organism>
<proteinExistence type="predicted"/>
<accession>A0A291QRC1</accession>
<dbReference type="Proteomes" id="UP000220133">
    <property type="component" value="Chromosome"/>
</dbReference>
<protein>
    <submittedName>
        <fullName evidence="1">Uncharacterized protein</fullName>
    </submittedName>
</protein>